<keyword evidence="2" id="KW-0812">Transmembrane</keyword>
<proteinExistence type="predicted"/>
<dbReference type="SMR" id="A0A7M7QHP5"/>
<name>A0A7M7QHP5_NASVI</name>
<evidence type="ECO:0000313" key="4">
    <source>
        <dbReference type="Proteomes" id="UP000002358"/>
    </source>
</evidence>
<evidence type="ECO:0000256" key="2">
    <source>
        <dbReference type="SAM" id="Phobius"/>
    </source>
</evidence>
<reference evidence="3" key="1">
    <citation type="submission" date="2021-01" db="UniProtKB">
        <authorList>
            <consortium name="EnsemblMetazoa"/>
        </authorList>
    </citation>
    <scope>IDENTIFICATION</scope>
</reference>
<dbReference type="OrthoDB" id="6619981at2759"/>
<sequence>MKYHQQVSVDLINMVYTAIAYLALAGAAWLFLRLIQACFWLPGHMKRKNDVQSMLKEKVDSYERYIQECEAKEAAGEVKDDEDERSLEEKRKERRECLDMLKRELKRIEDGGDPYDFDYLLNEEEKRLLEDCETLEDVEKVIEETTPEKKDLGTEKDEAPKNKQELEEPKKDK</sequence>
<gene>
    <name evidence="3" type="primary">100679083</name>
</gene>
<dbReference type="EnsemblMetazoa" id="XM_016986885">
    <property type="protein sequence ID" value="XP_016842374"/>
    <property type="gene ID" value="LOC100679083"/>
</dbReference>
<accession>A0A7M7QHP5</accession>
<dbReference type="EnsemblMetazoa" id="XM_031931764">
    <property type="protein sequence ID" value="XP_031787624"/>
    <property type="gene ID" value="LOC100679083"/>
</dbReference>
<dbReference type="Proteomes" id="UP000002358">
    <property type="component" value="Chromosome 5"/>
</dbReference>
<dbReference type="KEGG" id="nvi:100679083"/>
<protein>
    <submittedName>
        <fullName evidence="3">Uncharacterized protein</fullName>
    </submittedName>
</protein>
<dbReference type="AlphaFoldDB" id="A0A7M7QHP5"/>
<dbReference type="InParanoid" id="A0A7M7QHP5"/>
<evidence type="ECO:0000313" key="3">
    <source>
        <dbReference type="EnsemblMetazoa" id="XP_031787624"/>
    </source>
</evidence>
<keyword evidence="4" id="KW-1185">Reference proteome</keyword>
<organism evidence="3 4">
    <name type="scientific">Nasonia vitripennis</name>
    <name type="common">Parasitic wasp</name>
    <dbReference type="NCBI Taxonomy" id="7425"/>
    <lineage>
        <taxon>Eukaryota</taxon>
        <taxon>Metazoa</taxon>
        <taxon>Ecdysozoa</taxon>
        <taxon>Arthropoda</taxon>
        <taxon>Hexapoda</taxon>
        <taxon>Insecta</taxon>
        <taxon>Pterygota</taxon>
        <taxon>Neoptera</taxon>
        <taxon>Endopterygota</taxon>
        <taxon>Hymenoptera</taxon>
        <taxon>Apocrita</taxon>
        <taxon>Proctotrupomorpha</taxon>
        <taxon>Chalcidoidea</taxon>
        <taxon>Pteromalidae</taxon>
        <taxon>Pteromalinae</taxon>
        <taxon>Nasonia</taxon>
    </lineage>
</organism>
<dbReference type="EnsemblMetazoa" id="XM_003425244">
    <property type="protein sequence ID" value="XP_003425292"/>
    <property type="gene ID" value="LOC100679083"/>
</dbReference>
<keyword evidence="2" id="KW-0472">Membrane</keyword>
<evidence type="ECO:0000256" key="1">
    <source>
        <dbReference type="SAM" id="MobiDB-lite"/>
    </source>
</evidence>
<feature type="transmembrane region" description="Helical" evidence="2">
    <location>
        <begin position="18"/>
        <end position="41"/>
    </location>
</feature>
<keyword evidence="2" id="KW-1133">Transmembrane helix</keyword>
<feature type="region of interest" description="Disordered" evidence="1">
    <location>
        <begin position="139"/>
        <end position="173"/>
    </location>
</feature>